<evidence type="ECO:0000256" key="4">
    <source>
        <dbReference type="ARBA" id="ARBA00022519"/>
    </source>
</evidence>
<feature type="domain" description="ABC transmembrane type-1" evidence="9">
    <location>
        <begin position="368"/>
        <end position="558"/>
    </location>
</feature>
<dbReference type="PANTHER" id="PTHR43357:SF3">
    <property type="entry name" value="FE(3+)-TRANSPORT SYSTEM PERMEASE PROTEIN FBPB 2"/>
    <property type="match status" value="1"/>
</dbReference>
<dbReference type="CDD" id="cd06261">
    <property type="entry name" value="TM_PBP2"/>
    <property type="match status" value="2"/>
</dbReference>
<organism evidence="10 11">
    <name type="scientific">Paenibacillus roseus</name>
    <dbReference type="NCBI Taxonomy" id="2798579"/>
    <lineage>
        <taxon>Bacteria</taxon>
        <taxon>Bacillati</taxon>
        <taxon>Bacillota</taxon>
        <taxon>Bacilli</taxon>
        <taxon>Bacillales</taxon>
        <taxon>Paenibacillaceae</taxon>
        <taxon>Paenibacillus</taxon>
    </lineage>
</organism>
<dbReference type="Pfam" id="PF00528">
    <property type="entry name" value="BPD_transp_1"/>
    <property type="match status" value="2"/>
</dbReference>
<keyword evidence="6 8" id="KW-1133">Transmembrane helix</keyword>
<feature type="transmembrane region" description="Helical" evidence="8">
    <location>
        <begin position="431"/>
        <end position="447"/>
    </location>
</feature>
<keyword evidence="2 8" id="KW-0813">Transport</keyword>
<dbReference type="Proteomes" id="UP000640274">
    <property type="component" value="Unassembled WGS sequence"/>
</dbReference>
<evidence type="ECO:0000259" key="9">
    <source>
        <dbReference type="PROSITE" id="PS50928"/>
    </source>
</evidence>
<feature type="transmembrane region" description="Helical" evidence="8">
    <location>
        <begin position="210"/>
        <end position="231"/>
    </location>
</feature>
<feature type="transmembrane region" description="Helical" evidence="8">
    <location>
        <begin position="315"/>
        <end position="340"/>
    </location>
</feature>
<feature type="transmembrane region" description="Helical" evidence="8">
    <location>
        <begin position="119"/>
        <end position="142"/>
    </location>
</feature>
<feature type="transmembrane region" description="Helical" evidence="8">
    <location>
        <begin position="78"/>
        <end position="107"/>
    </location>
</feature>
<feature type="domain" description="ABC transmembrane type-1" evidence="9">
    <location>
        <begin position="83"/>
        <end position="287"/>
    </location>
</feature>
<reference evidence="10" key="1">
    <citation type="submission" date="2020-12" db="EMBL/GenBank/DDBJ databases">
        <authorList>
            <person name="Huq M.A."/>
        </authorList>
    </citation>
    <scope>NUCLEOTIDE SEQUENCE</scope>
    <source>
        <strain evidence="10">MAHUQ-46</strain>
    </source>
</reference>
<feature type="transmembrane region" description="Helical" evidence="8">
    <location>
        <begin position="372"/>
        <end position="394"/>
    </location>
</feature>
<keyword evidence="7 8" id="KW-0472">Membrane</keyword>
<keyword evidence="3" id="KW-1003">Cell membrane</keyword>
<evidence type="ECO:0000256" key="3">
    <source>
        <dbReference type="ARBA" id="ARBA00022475"/>
    </source>
</evidence>
<comment type="subcellular location">
    <subcellularLocation>
        <location evidence="1">Cell inner membrane</location>
        <topology evidence="1">Multi-pass membrane protein</topology>
    </subcellularLocation>
    <subcellularLocation>
        <location evidence="8">Cell membrane</location>
        <topology evidence="8">Multi-pass membrane protein</topology>
    </subcellularLocation>
</comment>
<feature type="transmembrane region" description="Helical" evidence="8">
    <location>
        <begin position="30"/>
        <end position="58"/>
    </location>
</feature>
<protein>
    <submittedName>
        <fullName evidence="10">Iron ABC transporter permease</fullName>
    </submittedName>
</protein>
<evidence type="ECO:0000256" key="5">
    <source>
        <dbReference type="ARBA" id="ARBA00022692"/>
    </source>
</evidence>
<keyword evidence="11" id="KW-1185">Reference proteome</keyword>
<evidence type="ECO:0000313" key="11">
    <source>
        <dbReference type="Proteomes" id="UP000640274"/>
    </source>
</evidence>
<evidence type="ECO:0000256" key="6">
    <source>
        <dbReference type="ARBA" id="ARBA00022989"/>
    </source>
</evidence>
<feature type="transmembrane region" description="Helical" evidence="8">
    <location>
        <begin position="266"/>
        <end position="286"/>
    </location>
</feature>
<feature type="transmembrane region" description="Helical" evidence="8">
    <location>
        <begin position="537"/>
        <end position="561"/>
    </location>
</feature>
<dbReference type="Gene3D" id="1.10.3720.10">
    <property type="entry name" value="MetI-like"/>
    <property type="match status" value="2"/>
</dbReference>
<keyword evidence="4" id="KW-0997">Cell inner membrane</keyword>
<dbReference type="EMBL" id="JAELUP010000117">
    <property type="protein sequence ID" value="MBJ6364326.1"/>
    <property type="molecule type" value="Genomic_DNA"/>
</dbReference>
<evidence type="ECO:0000256" key="8">
    <source>
        <dbReference type="RuleBase" id="RU363032"/>
    </source>
</evidence>
<dbReference type="AlphaFoldDB" id="A0A934JBZ5"/>
<keyword evidence="5 8" id="KW-0812">Transmembrane</keyword>
<comment type="caution">
    <text evidence="10">The sequence shown here is derived from an EMBL/GenBank/DDBJ whole genome shotgun (WGS) entry which is preliminary data.</text>
</comment>
<comment type="similarity">
    <text evidence="8">Belongs to the binding-protein-dependent transport system permease family.</text>
</comment>
<evidence type="ECO:0000256" key="7">
    <source>
        <dbReference type="ARBA" id="ARBA00023136"/>
    </source>
</evidence>
<sequence length="569" mass="62963">MAKERRFSTLLHRKATRLGRRNWFGLKWDVWSVVTLAAFAFLTFFVVYPLVSLLLNSFYDQTGKLTLGNYWEFLRLKYYYSALFNSFKISILATLFAVLIGLPLAYLSTRYQIRGKGALNILVILSLMSPPFIGAYSWILLLGNNGVITRLLHSIGIPFTSIYGWQGIVFVFALQFYPHIYLYVSGALRTADSSLEEAAESLGMPAWRRLLTVTLPLVLPTLSAGTLLVFMESFADFGTPMLLGQGYKVMPVLAYEQFINEMGGNMSMASTVSALMIVCSTLALFVQRFVSSRKNYATSGMRIAKVKPLSRKKSWLFTIIAFVPASISILPQATVIYTSFLERKGPVFHRGFSLDSYIQIGYKVQKAITNTFSFSLMAMGIIIVMGVLISYVLVRRASRLTAFLDGLIMIPYIIPGTVLGISLIIAFNKPPIILTGTWIIIVIAYVARKISYTVRSSVGILQQLDRSVEEASISLGVPPMKTFFKTTVRLMIPGVMSGAIISWVAVINELSTSIVLYHGATATISVSIYSEVFSSNYGTGAALATILSVCTIISLIIANCLSRDSRTIA</sequence>
<dbReference type="PROSITE" id="PS50928">
    <property type="entry name" value="ABC_TM1"/>
    <property type="match status" value="2"/>
</dbReference>
<feature type="transmembrane region" description="Helical" evidence="8">
    <location>
        <begin position="490"/>
        <end position="517"/>
    </location>
</feature>
<feature type="transmembrane region" description="Helical" evidence="8">
    <location>
        <begin position="162"/>
        <end position="184"/>
    </location>
</feature>
<evidence type="ECO:0000256" key="2">
    <source>
        <dbReference type="ARBA" id="ARBA00022448"/>
    </source>
</evidence>
<dbReference type="SUPFAM" id="SSF161098">
    <property type="entry name" value="MetI-like"/>
    <property type="match status" value="2"/>
</dbReference>
<dbReference type="PANTHER" id="PTHR43357">
    <property type="entry name" value="INNER MEMBRANE ABC TRANSPORTER PERMEASE PROTEIN YDCV"/>
    <property type="match status" value="1"/>
</dbReference>
<accession>A0A934JBZ5</accession>
<dbReference type="InterPro" id="IPR035906">
    <property type="entry name" value="MetI-like_sf"/>
</dbReference>
<evidence type="ECO:0000313" key="10">
    <source>
        <dbReference type="EMBL" id="MBJ6364326.1"/>
    </source>
</evidence>
<dbReference type="InterPro" id="IPR000515">
    <property type="entry name" value="MetI-like"/>
</dbReference>
<gene>
    <name evidence="10" type="ORF">JFN88_24210</name>
</gene>
<dbReference type="GO" id="GO:0005886">
    <property type="term" value="C:plasma membrane"/>
    <property type="evidence" value="ECO:0007669"/>
    <property type="project" value="UniProtKB-SubCell"/>
</dbReference>
<dbReference type="GO" id="GO:0055085">
    <property type="term" value="P:transmembrane transport"/>
    <property type="evidence" value="ECO:0007669"/>
    <property type="project" value="InterPro"/>
</dbReference>
<name>A0A934JBZ5_9BACL</name>
<feature type="transmembrane region" description="Helical" evidence="8">
    <location>
        <begin position="406"/>
        <end position="425"/>
    </location>
</feature>
<proteinExistence type="inferred from homology"/>
<evidence type="ECO:0000256" key="1">
    <source>
        <dbReference type="ARBA" id="ARBA00004429"/>
    </source>
</evidence>